<evidence type="ECO:0000313" key="1">
    <source>
        <dbReference type="EMBL" id="CAH1270651.1"/>
    </source>
</evidence>
<accession>A0A8K0F116</accession>
<name>A0A8K0F116_BRALA</name>
<reference evidence="1" key="1">
    <citation type="submission" date="2022-01" db="EMBL/GenBank/DDBJ databases">
        <authorList>
            <person name="Braso-Vives M."/>
        </authorList>
    </citation>
    <scope>NUCLEOTIDE SEQUENCE</scope>
</reference>
<gene>
    <name evidence="1" type="primary">Hypp4378</name>
    <name evidence="1" type="ORF">BLAG_LOCUS22870</name>
</gene>
<sequence length="274" mass="30221">MALSVPSFVRLRDYQLTPLPNGSVLLHQGRAVSRYVEGSGPNSVVRANLVKGRHDIKKKLVTVSREEGAACFNTWTRAGQAFTTRRMDDILTLTAEGEARQLGLPSSQNSTDSPSTTSKCTGKIQKTLHCSGQGNCRRMCGGLGGCIAGCQGPRNKMDKTHKCNFKVHISATLTDVKLGYRRLTVEGEHVPADVDWVPPKVCELRPAEEVKDKMRVQREKFGTTAVKVVRALLADVPCTPEVNSRYVPREKQVKRFLERTDMLLRTGADKAPFA</sequence>
<dbReference type="Proteomes" id="UP000838412">
    <property type="component" value="Chromosome 7"/>
</dbReference>
<organism evidence="1 2">
    <name type="scientific">Branchiostoma lanceolatum</name>
    <name type="common">Common lancelet</name>
    <name type="synonym">Amphioxus lanceolatum</name>
    <dbReference type="NCBI Taxonomy" id="7740"/>
    <lineage>
        <taxon>Eukaryota</taxon>
        <taxon>Metazoa</taxon>
        <taxon>Chordata</taxon>
        <taxon>Cephalochordata</taxon>
        <taxon>Leptocardii</taxon>
        <taxon>Amphioxiformes</taxon>
        <taxon>Branchiostomatidae</taxon>
        <taxon>Branchiostoma</taxon>
    </lineage>
</organism>
<dbReference type="EMBL" id="OV696692">
    <property type="protein sequence ID" value="CAH1270651.1"/>
    <property type="molecule type" value="Genomic_DNA"/>
</dbReference>
<dbReference type="OrthoDB" id="10562232at2759"/>
<dbReference type="AlphaFoldDB" id="A0A8K0F116"/>
<evidence type="ECO:0000313" key="2">
    <source>
        <dbReference type="Proteomes" id="UP000838412"/>
    </source>
</evidence>
<proteinExistence type="predicted"/>
<keyword evidence="2" id="KW-1185">Reference proteome</keyword>
<protein>
    <submittedName>
        <fullName evidence="1">Hypp4378 protein</fullName>
    </submittedName>
</protein>